<dbReference type="InterPro" id="IPR052602">
    <property type="entry name" value="Growth_transcription_reg"/>
</dbReference>
<keyword evidence="2" id="KW-0333">Golgi apparatus</keyword>
<evidence type="ECO:0000256" key="1">
    <source>
        <dbReference type="ARBA" id="ARBA00004555"/>
    </source>
</evidence>
<comment type="subcellular location">
    <subcellularLocation>
        <location evidence="1">Golgi apparatus</location>
    </subcellularLocation>
</comment>
<proteinExistence type="predicted"/>
<dbReference type="Gene3D" id="1.10.287.1490">
    <property type="match status" value="1"/>
</dbReference>
<accession>A0A0L0HMZ0</accession>
<evidence type="ECO:0000313" key="8">
    <source>
        <dbReference type="Proteomes" id="UP000053201"/>
    </source>
</evidence>
<dbReference type="GeneID" id="27685502"/>
<dbReference type="InterPro" id="IPR022091">
    <property type="entry name" value="TMF_TATA-bd"/>
</dbReference>
<dbReference type="Pfam" id="PF12325">
    <property type="entry name" value="TMF_TATA_bd"/>
    <property type="match status" value="1"/>
</dbReference>
<dbReference type="OrthoDB" id="74178at2759"/>
<feature type="coiled-coil region" evidence="4">
    <location>
        <begin position="710"/>
        <end position="759"/>
    </location>
</feature>
<feature type="region of interest" description="Disordered" evidence="5">
    <location>
        <begin position="33"/>
        <end position="61"/>
    </location>
</feature>
<feature type="region of interest" description="Disordered" evidence="5">
    <location>
        <begin position="764"/>
        <end position="783"/>
    </location>
</feature>
<evidence type="ECO:0000256" key="5">
    <source>
        <dbReference type="SAM" id="MobiDB-lite"/>
    </source>
</evidence>
<feature type="region of interest" description="Disordered" evidence="5">
    <location>
        <begin position="266"/>
        <end position="304"/>
    </location>
</feature>
<dbReference type="AlphaFoldDB" id="A0A0L0HMZ0"/>
<reference evidence="7 8" key="1">
    <citation type="submission" date="2009-08" db="EMBL/GenBank/DDBJ databases">
        <title>The Genome Sequence of Spizellomyces punctatus strain DAOM BR117.</title>
        <authorList>
            <consortium name="The Broad Institute Genome Sequencing Platform"/>
            <person name="Russ C."/>
            <person name="Cuomo C."/>
            <person name="Shea T."/>
            <person name="Young S.K."/>
            <person name="Zeng Q."/>
            <person name="Koehrsen M."/>
            <person name="Haas B."/>
            <person name="Borodovsky M."/>
            <person name="Guigo R."/>
            <person name="Alvarado L."/>
            <person name="Berlin A."/>
            <person name="Bochicchio J."/>
            <person name="Borenstein D."/>
            <person name="Chapman S."/>
            <person name="Chen Z."/>
            <person name="Engels R."/>
            <person name="Freedman E."/>
            <person name="Gellesch M."/>
            <person name="Goldberg J."/>
            <person name="Griggs A."/>
            <person name="Gujja S."/>
            <person name="Heiman D."/>
            <person name="Hepburn T."/>
            <person name="Howarth C."/>
            <person name="Jen D."/>
            <person name="Larson L."/>
            <person name="Lewis B."/>
            <person name="Mehta T."/>
            <person name="Park D."/>
            <person name="Pearson M."/>
            <person name="Roberts A."/>
            <person name="Saif S."/>
            <person name="Shenoy N."/>
            <person name="Sisk P."/>
            <person name="Stolte C."/>
            <person name="Sykes S."/>
            <person name="Thomson T."/>
            <person name="Walk T."/>
            <person name="White J."/>
            <person name="Yandava C."/>
            <person name="Burger G."/>
            <person name="Gray M.W."/>
            <person name="Holland P.W.H."/>
            <person name="King N."/>
            <person name="Lang F.B.F."/>
            <person name="Roger A.J."/>
            <person name="Ruiz-Trillo I."/>
            <person name="Lander E."/>
            <person name="Nusbaum C."/>
        </authorList>
    </citation>
    <scope>NUCLEOTIDE SEQUENCE [LARGE SCALE GENOMIC DNA]</scope>
    <source>
        <strain evidence="7 8">DAOM BR117</strain>
    </source>
</reference>
<dbReference type="eggNOG" id="KOG4673">
    <property type="taxonomic scope" value="Eukaryota"/>
</dbReference>
<dbReference type="STRING" id="645134.A0A0L0HMZ0"/>
<protein>
    <recommendedName>
        <fullName evidence="6">TATA element modulatory factor 1 TATA binding domain-containing protein</fullName>
    </recommendedName>
</protein>
<feature type="domain" description="TATA element modulatory factor 1 TATA binding" evidence="6">
    <location>
        <begin position="801"/>
        <end position="909"/>
    </location>
</feature>
<dbReference type="Proteomes" id="UP000053201">
    <property type="component" value="Unassembled WGS sequence"/>
</dbReference>
<dbReference type="FunCoup" id="A0A0L0HMZ0">
    <property type="interactions" value="117"/>
</dbReference>
<dbReference type="RefSeq" id="XP_016610825.1">
    <property type="nucleotide sequence ID" value="XM_016750178.1"/>
</dbReference>
<feature type="compositionally biased region" description="Polar residues" evidence="5">
    <location>
        <begin position="94"/>
        <end position="114"/>
    </location>
</feature>
<feature type="coiled-coil region" evidence="4">
    <location>
        <begin position="465"/>
        <end position="681"/>
    </location>
</feature>
<dbReference type="GO" id="GO:0005794">
    <property type="term" value="C:Golgi apparatus"/>
    <property type="evidence" value="ECO:0007669"/>
    <property type="project" value="UniProtKB-SubCell"/>
</dbReference>
<dbReference type="PANTHER" id="PTHR46515">
    <property type="entry name" value="TATA ELEMENT MODULATORY FACTOR TMF1"/>
    <property type="match status" value="1"/>
</dbReference>
<evidence type="ECO:0000256" key="2">
    <source>
        <dbReference type="ARBA" id="ARBA00023034"/>
    </source>
</evidence>
<feature type="compositionally biased region" description="Polar residues" evidence="5">
    <location>
        <begin position="136"/>
        <end position="154"/>
    </location>
</feature>
<feature type="compositionally biased region" description="Polar residues" evidence="5">
    <location>
        <begin position="772"/>
        <end position="783"/>
    </location>
</feature>
<feature type="coiled-coil region" evidence="4">
    <location>
        <begin position="306"/>
        <end position="436"/>
    </location>
</feature>
<keyword evidence="3 4" id="KW-0175">Coiled coil</keyword>
<dbReference type="OMA" id="EEMHGYI"/>
<dbReference type="GO" id="GO:0005783">
    <property type="term" value="C:endoplasmic reticulum"/>
    <property type="evidence" value="ECO:0007669"/>
    <property type="project" value="TreeGrafter"/>
</dbReference>
<dbReference type="PANTHER" id="PTHR46515:SF1">
    <property type="entry name" value="TATA ELEMENT MODULATORY FACTOR"/>
    <property type="match status" value="1"/>
</dbReference>
<evidence type="ECO:0000259" key="6">
    <source>
        <dbReference type="Pfam" id="PF12325"/>
    </source>
</evidence>
<evidence type="ECO:0000256" key="3">
    <source>
        <dbReference type="ARBA" id="ARBA00023054"/>
    </source>
</evidence>
<gene>
    <name evidence="7" type="ORF">SPPG_01868</name>
</gene>
<feature type="compositionally biased region" description="Polar residues" evidence="5">
    <location>
        <begin position="74"/>
        <end position="87"/>
    </location>
</feature>
<keyword evidence="8" id="KW-1185">Reference proteome</keyword>
<feature type="region of interest" description="Disordered" evidence="5">
    <location>
        <begin position="74"/>
        <end position="181"/>
    </location>
</feature>
<dbReference type="InterPro" id="IPR022092">
    <property type="entry name" value="TMF_DNA-bd"/>
</dbReference>
<feature type="compositionally biased region" description="Low complexity" evidence="5">
    <location>
        <begin position="266"/>
        <end position="276"/>
    </location>
</feature>
<name>A0A0L0HMZ0_SPIPD</name>
<dbReference type="InParanoid" id="A0A0L0HMZ0"/>
<dbReference type="Pfam" id="PF12329">
    <property type="entry name" value="TMF_DNA_bd"/>
    <property type="match status" value="1"/>
</dbReference>
<feature type="coiled-coil region" evidence="4">
    <location>
        <begin position="829"/>
        <end position="919"/>
    </location>
</feature>
<evidence type="ECO:0000256" key="4">
    <source>
        <dbReference type="SAM" id="Coils"/>
    </source>
</evidence>
<dbReference type="EMBL" id="KQ257452">
    <property type="protein sequence ID" value="KND02786.1"/>
    <property type="molecule type" value="Genomic_DNA"/>
</dbReference>
<organism evidence="7 8">
    <name type="scientific">Spizellomyces punctatus (strain DAOM BR117)</name>
    <dbReference type="NCBI Taxonomy" id="645134"/>
    <lineage>
        <taxon>Eukaryota</taxon>
        <taxon>Fungi</taxon>
        <taxon>Fungi incertae sedis</taxon>
        <taxon>Chytridiomycota</taxon>
        <taxon>Chytridiomycota incertae sedis</taxon>
        <taxon>Chytridiomycetes</taxon>
        <taxon>Spizellomycetales</taxon>
        <taxon>Spizellomycetaceae</taxon>
        <taxon>Spizellomyces</taxon>
    </lineage>
</organism>
<dbReference type="VEuPathDB" id="FungiDB:SPPG_01868"/>
<sequence>MSWLSSLTSAENAAALFKQAVSHVESKIDQVLDIPQGPNQNANTRQQHEADASRVSPRSSTGFRALRDLSASLTTGLQAVNADSTPRSSRHPSETSPQTSVHSTTSELPPNAQRSAPLDSSEIAEALNKAEKEGTETPSLTVDENAQQMESEIPTTIAFGEDPDKSTEGVVDNDSTMNDALETPEDQKLIMEKETVATSHKTDGPLSDPAEGKGMVAEELASSSENIVPRIQESAIHKDTDLQTETIGPASVIEDVASVIPPIDLTSTLSEPLSPSDETEDHAPGAASPKSNRTDLPSSADDSKELARLRAIIEQREQQLMKTMQENATLTDTLTSLKTQLEQSEAQRNVEATAADDKIRDLTERLNSLERQQSATSQTSVNEALLKLQQKEEMITQLMAEGEKLSKAELKANTTIKRLRTEKIDIEKQMKDVTTKLGQTNLEVTGLKSKLAEQADNEKKQTEMIRSLKEVNERQTKEITRLQTELATAREQQTEVQSALDRVKSEFDEAQKAHREATSAVESQALDIQVRLNNDLRSELETVKRDAEVLQQSLTKDVHDLRMTLAQREEDAGWKEDMLRRDIDILQQKLQAAEARNNEFYASGQDATLPLLRQIDALQSQHNSALRKWEQLERSLTMRIHEAEQQRDTATSKENNFQSRIDKLLLRIQELEGQVRSGIEETARLSRQLEAKEKRISELQPQISSLETKCTQLDAKYAQSLQDATKLEENFRKRLEEERLKWEERYRLEQKQVENIKDERPSLRVEIPPPQSQTGISTPRQNSASFIGGEFRTSDTSLGASMNTAAVIDRLHASVKHYEGQLGSLQLQLHLAEEGRNELAEELVRLTAEHEEMTKLCAELRALAKEKEDLNTRYLAALELLGEKTERVEELQADILDMKELFKQQVTDLVAELDELRRSSQRK</sequence>
<evidence type="ECO:0000313" key="7">
    <source>
        <dbReference type="EMBL" id="KND02786.1"/>
    </source>
</evidence>